<keyword evidence="5" id="KW-0539">Nucleus</keyword>
<dbReference type="EMBL" id="LXQA010094770">
    <property type="protein sequence ID" value="MCI15040.1"/>
    <property type="molecule type" value="Genomic_DNA"/>
</dbReference>
<evidence type="ECO:0000256" key="6">
    <source>
        <dbReference type="PROSITE-ProRule" id="PRU00176"/>
    </source>
</evidence>
<dbReference type="GO" id="GO:0006397">
    <property type="term" value="P:mRNA processing"/>
    <property type="evidence" value="ECO:0007669"/>
    <property type="project" value="UniProtKB-KW"/>
</dbReference>
<dbReference type="PANTHER" id="PTHR23003">
    <property type="entry name" value="RNA RECOGNITION MOTIF RRM DOMAIN CONTAINING PROTEIN"/>
    <property type="match status" value="1"/>
</dbReference>
<dbReference type="InterPro" id="IPR000504">
    <property type="entry name" value="RRM_dom"/>
</dbReference>
<dbReference type="Pfam" id="PF00076">
    <property type="entry name" value="RRM_1"/>
    <property type="match status" value="1"/>
</dbReference>
<dbReference type="InterPro" id="IPR012677">
    <property type="entry name" value="Nucleotide-bd_a/b_plait_sf"/>
</dbReference>
<evidence type="ECO:0000259" key="8">
    <source>
        <dbReference type="PROSITE" id="PS50102"/>
    </source>
</evidence>
<evidence type="ECO:0000313" key="9">
    <source>
        <dbReference type="EMBL" id="MCI15040.1"/>
    </source>
</evidence>
<dbReference type="GO" id="GO:0005737">
    <property type="term" value="C:cytoplasm"/>
    <property type="evidence" value="ECO:0007669"/>
    <property type="project" value="TreeGrafter"/>
</dbReference>
<keyword evidence="2" id="KW-0507">mRNA processing</keyword>
<feature type="non-terminal residue" evidence="9">
    <location>
        <position position="96"/>
    </location>
</feature>
<evidence type="ECO:0000256" key="2">
    <source>
        <dbReference type="ARBA" id="ARBA00022664"/>
    </source>
</evidence>
<evidence type="ECO:0000256" key="4">
    <source>
        <dbReference type="ARBA" id="ARBA00022884"/>
    </source>
</evidence>
<keyword evidence="3" id="KW-0677">Repeat</keyword>
<dbReference type="InterPro" id="IPR050374">
    <property type="entry name" value="RRT5_SRSF_SR"/>
</dbReference>
<feature type="domain" description="RRM" evidence="8">
    <location>
        <begin position="1"/>
        <end position="53"/>
    </location>
</feature>
<keyword evidence="10" id="KW-1185">Reference proteome</keyword>
<dbReference type="SUPFAM" id="SSF54928">
    <property type="entry name" value="RNA-binding domain, RBD"/>
    <property type="match status" value="1"/>
</dbReference>
<dbReference type="Gene3D" id="3.30.70.330">
    <property type="match status" value="1"/>
</dbReference>
<proteinExistence type="predicted"/>
<accession>A0A392PUB2</accession>
<sequence length="96" mass="10080">YGRIMEIELKVPPRPPCYCFVEFDNARDAEDAIRGRDGYNFDGCRLRVELAHGGRGPSSSDRRGYGGGDGGGRGGGGGGGAGGGRFGVSRHSEFRG</sequence>
<dbReference type="PROSITE" id="PS50102">
    <property type="entry name" value="RRM"/>
    <property type="match status" value="1"/>
</dbReference>
<dbReference type="InterPro" id="IPR035979">
    <property type="entry name" value="RBD_domain_sf"/>
</dbReference>
<comment type="caution">
    <text evidence="9">The sequence shown here is derived from an EMBL/GenBank/DDBJ whole genome shotgun (WGS) entry which is preliminary data.</text>
</comment>
<feature type="non-terminal residue" evidence="9">
    <location>
        <position position="1"/>
    </location>
</feature>
<evidence type="ECO:0000256" key="7">
    <source>
        <dbReference type="SAM" id="MobiDB-lite"/>
    </source>
</evidence>
<organism evidence="9 10">
    <name type="scientific">Trifolium medium</name>
    <dbReference type="NCBI Taxonomy" id="97028"/>
    <lineage>
        <taxon>Eukaryota</taxon>
        <taxon>Viridiplantae</taxon>
        <taxon>Streptophyta</taxon>
        <taxon>Embryophyta</taxon>
        <taxon>Tracheophyta</taxon>
        <taxon>Spermatophyta</taxon>
        <taxon>Magnoliopsida</taxon>
        <taxon>eudicotyledons</taxon>
        <taxon>Gunneridae</taxon>
        <taxon>Pentapetalae</taxon>
        <taxon>rosids</taxon>
        <taxon>fabids</taxon>
        <taxon>Fabales</taxon>
        <taxon>Fabaceae</taxon>
        <taxon>Papilionoideae</taxon>
        <taxon>50 kb inversion clade</taxon>
        <taxon>NPAAA clade</taxon>
        <taxon>Hologalegina</taxon>
        <taxon>IRL clade</taxon>
        <taxon>Trifolieae</taxon>
        <taxon>Trifolium</taxon>
    </lineage>
</organism>
<name>A0A392PUB2_9FABA</name>
<reference evidence="9 10" key="1">
    <citation type="journal article" date="2018" name="Front. Plant Sci.">
        <title>Red Clover (Trifolium pratense) and Zigzag Clover (T. medium) - A Picture of Genomic Similarities and Differences.</title>
        <authorList>
            <person name="Dluhosova J."/>
            <person name="Istvanek J."/>
            <person name="Nedelnik J."/>
            <person name="Repkova J."/>
        </authorList>
    </citation>
    <scope>NUCLEOTIDE SEQUENCE [LARGE SCALE GENOMIC DNA]</scope>
    <source>
        <strain evidence="10">cv. 10/8</strain>
        <tissue evidence="9">Leaf</tissue>
    </source>
</reference>
<feature type="compositionally biased region" description="Gly residues" evidence="7">
    <location>
        <begin position="65"/>
        <end position="86"/>
    </location>
</feature>
<dbReference type="AlphaFoldDB" id="A0A392PUB2"/>
<keyword evidence="4 6" id="KW-0694">RNA-binding</keyword>
<dbReference type="GO" id="GO:0005634">
    <property type="term" value="C:nucleus"/>
    <property type="evidence" value="ECO:0007669"/>
    <property type="project" value="UniProtKB-SubCell"/>
</dbReference>
<protein>
    <submittedName>
        <fullName evidence="9">Pre-mRNA-splicing factor SF2-like</fullName>
    </submittedName>
</protein>
<evidence type="ECO:0000256" key="5">
    <source>
        <dbReference type="ARBA" id="ARBA00023242"/>
    </source>
</evidence>
<evidence type="ECO:0000256" key="3">
    <source>
        <dbReference type="ARBA" id="ARBA00022737"/>
    </source>
</evidence>
<comment type="subcellular location">
    <subcellularLocation>
        <location evidence="1">Nucleus</location>
    </subcellularLocation>
</comment>
<dbReference type="Proteomes" id="UP000265520">
    <property type="component" value="Unassembled WGS sequence"/>
</dbReference>
<dbReference type="PANTHER" id="PTHR23003:SF62">
    <property type="entry name" value="SERINE_ARGININE (SR)-TYPE SHUTTLING MRNA BINDING PROTEIN NPL3"/>
    <property type="match status" value="1"/>
</dbReference>
<evidence type="ECO:0000256" key="1">
    <source>
        <dbReference type="ARBA" id="ARBA00004123"/>
    </source>
</evidence>
<dbReference type="GO" id="GO:0003729">
    <property type="term" value="F:mRNA binding"/>
    <property type="evidence" value="ECO:0007669"/>
    <property type="project" value="TreeGrafter"/>
</dbReference>
<evidence type="ECO:0000313" key="10">
    <source>
        <dbReference type="Proteomes" id="UP000265520"/>
    </source>
</evidence>
<feature type="region of interest" description="Disordered" evidence="7">
    <location>
        <begin position="52"/>
        <end position="96"/>
    </location>
</feature>